<evidence type="ECO:0000256" key="1">
    <source>
        <dbReference type="SAM" id="MobiDB-lite"/>
    </source>
</evidence>
<evidence type="ECO:0000313" key="3">
    <source>
        <dbReference type="Proteomes" id="UP001168620"/>
    </source>
</evidence>
<comment type="caution">
    <text evidence="2">The sequence shown here is derived from an EMBL/GenBank/DDBJ whole genome shotgun (WGS) entry which is preliminary data.</text>
</comment>
<gene>
    <name evidence="2" type="ORF">QWY28_00750</name>
</gene>
<protein>
    <submittedName>
        <fullName evidence="2">Uncharacterized protein</fullName>
    </submittedName>
</protein>
<evidence type="ECO:0000313" key="2">
    <source>
        <dbReference type="EMBL" id="MDN4171463.1"/>
    </source>
</evidence>
<reference evidence="2" key="1">
    <citation type="submission" date="2023-06" db="EMBL/GenBank/DDBJ databases">
        <title>Draft genome sequence of Nocardioides sp. SOB77.</title>
        <authorList>
            <person name="Zhang G."/>
        </authorList>
    </citation>
    <scope>NUCLEOTIDE SEQUENCE</scope>
    <source>
        <strain evidence="2">SOB77</strain>
    </source>
</reference>
<organism evidence="2 3">
    <name type="scientific">Nocardioides oceani</name>
    <dbReference type="NCBI Taxonomy" id="3058369"/>
    <lineage>
        <taxon>Bacteria</taxon>
        <taxon>Bacillati</taxon>
        <taxon>Actinomycetota</taxon>
        <taxon>Actinomycetes</taxon>
        <taxon>Propionibacteriales</taxon>
        <taxon>Nocardioidaceae</taxon>
        <taxon>Nocardioides</taxon>
    </lineage>
</organism>
<feature type="compositionally biased region" description="Basic and acidic residues" evidence="1">
    <location>
        <begin position="1"/>
        <end position="11"/>
    </location>
</feature>
<feature type="region of interest" description="Disordered" evidence="1">
    <location>
        <begin position="1"/>
        <end position="46"/>
    </location>
</feature>
<proteinExistence type="predicted"/>
<accession>A0ABT8F9X1</accession>
<dbReference type="Proteomes" id="UP001168620">
    <property type="component" value="Unassembled WGS sequence"/>
</dbReference>
<dbReference type="EMBL" id="JAUHJQ010000001">
    <property type="protein sequence ID" value="MDN4171463.1"/>
    <property type="molecule type" value="Genomic_DNA"/>
</dbReference>
<keyword evidence="3" id="KW-1185">Reference proteome</keyword>
<sequence>MSESSHERDPEQQEIADVQDRLDEQAEGDGLAAEAGSGDETGLTEG</sequence>
<name>A0ABT8F9X1_9ACTN</name>
<dbReference type="RefSeq" id="WP_300950390.1">
    <property type="nucleotide sequence ID" value="NZ_JAUHJQ010000001.1"/>
</dbReference>